<dbReference type="AlphaFoldDB" id="A0A6V8KJC2"/>
<name>A0A6V8KJC2_9ACTN</name>
<dbReference type="RefSeq" id="WP_173061502.1">
    <property type="nucleotide sequence ID" value="NZ_BAABGO010000022.1"/>
</dbReference>
<dbReference type="CDD" id="cd06974">
    <property type="entry name" value="TerD_like"/>
    <property type="match status" value="1"/>
</dbReference>
<dbReference type="Proteomes" id="UP000482800">
    <property type="component" value="Unassembled WGS sequence"/>
</dbReference>
<keyword evidence="4" id="KW-1185">Reference proteome</keyword>
<sequence length="230" mass="23982">MTIALTPGQTMALTGARGKPARVRMGLGWTSTRGRVDLDASVLLYSADGTLVDQVWYGQLASTDGSVAHTGDNITGEGEGDLESIRVDLSQLPEAVSTLVFTVNSYSGQRFSVVSDAYCRLVDETYGDEELGSFNLSASGPHTAQIMAKLTRDGTAWTMTAIGRPAGGKRYDDLLTVVAGCLGVVGPASDLASARDHDVAPVRTGPSRAAVVVIVVVLALAVLVAATQLR</sequence>
<keyword evidence="1" id="KW-1133">Transmembrane helix</keyword>
<keyword evidence="1" id="KW-0472">Membrane</keyword>
<dbReference type="PANTHER" id="PTHR32097">
    <property type="entry name" value="CAMP-BINDING PROTEIN 1-RELATED"/>
    <property type="match status" value="1"/>
</dbReference>
<evidence type="ECO:0000259" key="2">
    <source>
        <dbReference type="Pfam" id="PF02342"/>
    </source>
</evidence>
<keyword evidence="1" id="KW-0812">Transmembrane</keyword>
<feature type="transmembrane region" description="Helical" evidence="1">
    <location>
        <begin position="209"/>
        <end position="229"/>
    </location>
</feature>
<comment type="caution">
    <text evidence="3">The sequence shown here is derived from an EMBL/GenBank/DDBJ whole genome shotgun (WGS) entry which is preliminary data.</text>
</comment>
<evidence type="ECO:0000313" key="3">
    <source>
        <dbReference type="EMBL" id="GFJ81807.1"/>
    </source>
</evidence>
<protein>
    <submittedName>
        <fullName evidence="3">Tellurium resistance protein TerZ</fullName>
    </submittedName>
</protein>
<reference evidence="3 4" key="1">
    <citation type="submission" date="2020-03" db="EMBL/GenBank/DDBJ databases">
        <title>Whole genome shotgun sequence of Phytohabitans houttuyneae NBRC 108639.</title>
        <authorList>
            <person name="Komaki H."/>
            <person name="Tamura T."/>
        </authorList>
    </citation>
    <scope>NUCLEOTIDE SEQUENCE [LARGE SCALE GENOMIC DNA]</scope>
    <source>
        <strain evidence="3 4">NBRC 108639</strain>
    </source>
</reference>
<proteinExistence type="predicted"/>
<feature type="domain" description="TerD" evidence="2">
    <location>
        <begin position="1"/>
        <end position="165"/>
    </location>
</feature>
<gene>
    <name evidence="3" type="ORF">Phou_059870</name>
</gene>
<dbReference type="Pfam" id="PF02342">
    <property type="entry name" value="TerD"/>
    <property type="match status" value="1"/>
</dbReference>
<reference evidence="3 4" key="2">
    <citation type="submission" date="2020-03" db="EMBL/GenBank/DDBJ databases">
        <authorList>
            <person name="Ichikawa N."/>
            <person name="Kimura A."/>
            <person name="Kitahashi Y."/>
            <person name="Uohara A."/>
        </authorList>
    </citation>
    <scope>NUCLEOTIDE SEQUENCE [LARGE SCALE GENOMIC DNA]</scope>
    <source>
        <strain evidence="3 4">NBRC 108639</strain>
    </source>
</reference>
<evidence type="ECO:0000256" key="1">
    <source>
        <dbReference type="SAM" id="Phobius"/>
    </source>
</evidence>
<dbReference type="Gene3D" id="2.60.60.30">
    <property type="entry name" value="sav2460 like domains"/>
    <property type="match status" value="1"/>
</dbReference>
<evidence type="ECO:0000313" key="4">
    <source>
        <dbReference type="Proteomes" id="UP000482800"/>
    </source>
</evidence>
<organism evidence="3 4">
    <name type="scientific">Phytohabitans houttuyneae</name>
    <dbReference type="NCBI Taxonomy" id="1076126"/>
    <lineage>
        <taxon>Bacteria</taxon>
        <taxon>Bacillati</taxon>
        <taxon>Actinomycetota</taxon>
        <taxon>Actinomycetes</taxon>
        <taxon>Micromonosporales</taxon>
        <taxon>Micromonosporaceae</taxon>
    </lineage>
</organism>
<accession>A0A6V8KJC2</accession>
<dbReference type="PANTHER" id="PTHR32097:SF17">
    <property type="entry name" value="CAMP-BINDING PROTEIN 1-RELATED"/>
    <property type="match status" value="1"/>
</dbReference>
<dbReference type="EMBL" id="BLPF01000002">
    <property type="protein sequence ID" value="GFJ81807.1"/>
    <property type="molecule type" value="Genomic_DNA"/>
</dbReference>
<dbReference type="InterPro" id="IPR051324">
    <property type="entry name" value="Stress/Tellurium_Resist"/>
</dbReference>
<dbReference type="InterPro" id="IPR003325">
    <property type="entry name" value="TerD"/>
</dbReference>